<feature type="region of interest" description="Disordered" evidence="1">
    <location>
        <begin position="275"/>
        <end position="297"/>
    </location>
</feature>
<proteinExistence type="predicted"/>
<dbReference type="InterPro" id="IPR053136">
    <property type="entry name" value="UTP_pyrophosphatase-like"/>
</dbReference>
<dbReference type="Proteomes" id="UP000186323">
    <property type="component" value="Chromosome I"/>
</dbReference>
<dbReference type="Pfam" id="PF01863">
    <property type="entry name" value="YgjP-like"/>
    <property type="match status" value="1"/>
</dbReference>
<gene>
    <name evidence="3" type="ORF">DESPIGER_1337</name>
</gene>
<sequence length="297" mass="32756">MQPVSAPSSVQLLDDADAVLFTLADGSRHVARLIPSARARKLRLRLSPGRGLLLTVPAGMPARALPALLFSFLPWLERHLPACPAPAPPVVPESLLLPLRGTALRVVAAGPLAEGRRQSPSCAEPPLLLRSGGKRLLALVRDAELRLYAAAAPEDAALLLRHWCRHQAARLLPPHLRQLALQEGLTVARVSIRDQRRRWGSCSARDGGSICLNWRAVLLPLPLLDHLCWHELCHLRHMDHSPAYRQTLARVSPDWKLQERRLTAFWRDLPAWARPRPVPAPKEAAGKAALQARDSPV</sequence>
<dbReference type="PANTHER" id="PTHR30399">
    <property type="entry name" value="UNCHARACTERIZED PROTEIN YGJP"/>
    <property type="match status" value="1"/>
</dbReference>
<dbReference type="EC" id="3.4.24.-" evidence="3"/>
<name>A0A1K1LEQ7_9BACT</name>
<evidence type="ECO:0000313" key="4">
    <source>
        <dbReference type="Proteomes" id="UP000186323"/>
    </source>
</evidence>
<dbReference type="Gene3D" id="3.30.2010.10">
    <property type="entry name" value="Metalloproteases ('zincins'), catalytic domain"/>
    <property type="match status" value="1"/>
</dbReference>
<dbReference type="OrthoDB" id="5321643at2"/>
<dbReference type="CDD" id="cd07344">
    <property type="entry name" value="M48_yhfN_like"/>
    <property type="match status" value="1"/>
</dbReference>
<evidence type="ECO:0000259" key="2">
    <source>
        <dbReference type="Pfam" id="PF01863"/>
    </source>
</evidence>
<dbReference type="EMBL" id="LT630450">
    <property type="protein sequence ID" value="SFV73187.1"/>
    <property type="molecule type" value="Genomic_DNA"/>
</dbReference>
<dbReference type="InterPro" id="IPR002725">
    <property type="entry name" value="YgjP-like_metallopeptidase"/>
</dbReference>
<dbReference type="AlphaFoldDB" id="A0A1K1LEQ7"/>
<keyword evidence="3" id="KW-0645">Protease</keyword>
<dbReference type="GO" id="GO:0008237">
    <property type="term" value="F:metallopeptidase activity"/>
    <property type="evidence" value="ECO:0007669"/>
    <property type="project" value="UniProtKB-KW"/>
</dbReference>
<keyword evidence="4" id="KW-1185">Reference proteome</keyword>
<protein>
    <submittedName>
        <fullName evidence="3">Zinc metalloprotease</fullName>
        <ecNumber evidence="3">3.4.24.-</ecNumber>
    </submittedName>
</protein>
<reference evidence="4" key="1">
    <citation type="submission" date="2016-10" db="EMBL/GenBank/DDBJ databases">
        <authorList>
            <person name="Wegmann U."/>
        </authorList>
    </citation>
    <scope>NUCLEOTIDE SEQUENCE [LARGE SCALE GENOMIC DNA]</scope>
</reference>
<dbReference type="PANTHER" id="PTHR30399:SF1">
    <property type="entry name" value="UTP PYROPHOSPHATASE"/>
    <property type="match status" value="1"/>
</dbReference>
<organism evidence="3 4">
    <name type="scientific">Desulfovibrio piger</name>
    <dbReference type="NCBI Taxonomy" id="901"/>
    <lineage>
        <taxon>Bacteria</taxon>
        <taxon>Pseudomonadati</taxon>
        <taxon>Thermodesulfobacteriota</taxon>
        <taxon>Desulfovibrionia</taxon>
        <taxon>Desulfovibrionales</taxon>
        <taxon>Desulfovibrionaceae</taxon>
        <taxon>Desulfovibrio</taxon>
    </lineage>
</organism>
<feature type="domain" description="YgjP-like metallopeptidase" evidence="2">
    <location>
        <begin position="40"/>
        <end position="263"/>
    </location>
</feature>
<keyword evidence="3" id="KW-0378">Hydrolase</keyword>
<dbReference type="GO" id="GO:0006508">
    <property type="term" value="P:proteolysis"/>
    <property type="evidence" value="ECO:0007669"/>
    <property type="project" value="UniProtKB-KW"/>
</dbReference>
<dbReference type="KEGG" id="dpg:DESPIGER_1337"/>
<dbReference type="RefSeq" id="WP_083575323.1">
    <property type="nucleotide sequence ID" value="NZ_CALJDE010000005.1"/>
</dbReference>
<evidence type="ECO:0000313" key="3">
    <source>
        <dbReference type="EMBL" id="SFV73187.1"/>
    </source>
</evidence>
<accession>A0A1K1LEQ7</accession>
<evidence type="ECO:0000256" key="1">
    <source>
        <dbReference type="SAM" id="MobiDB-lite"/>
    </source>
</evidence>
<keyword evidence="3" id="KW-0482">Metalloprotease</keyword>